<name>L1NGR7_9BACT</name>
<evidence type="ECO:0000313" key="2">
    <source>
        <dbReference type="Proteomes" id="UP000010433"/>
    </source>
</evidence>
<dbReference type="Proteomes" id="UP000010433">
    <property type="component" value="Unassembled WGS sequence"/>
</dbReference>
<evidence type="ECO:0000313" key="1">
    <source>
        <dbReference type="EMBL" id="EKY02377.1"/>
    </source>
</evidence>
<dbReference type="HOGENOM" id="CLU_890980_0_0_10"/>
<reference evidence="1 2" key="1">
    <citation type="submission" date="2012-05" db="EMBL/GenBank/DDBJ databases">
        <authorList>
            <person name="Weinstock G."/>
            <person name="Sodergren E."/>
            <person name="Lobos E.A."/>
            <person name="Fulton L."/>
            <person name="Fulton R."/>
            <person name="Courtney L."/>
            <person name="Fronick C."/>
            <person name="O'Laughlin M."/>
            <person name="Godfrey J."/>
            <person name="Wilson R.M."/>
            <person name="Miner T."/>
            <person name="Farmer C."/>
            <person name="Delehaunty K."/>
            <person name="Cordes M."/>
            <person name="Minx P."/>
            <person name="Tomlinson C."/>
            <person name="Chen J."/>
            <person name="Wollam A."/>
            <person name="Pepin K.H."/>
            <person name="Bhonagiri V."/>
            <person name="Zhang X."/>
            <person name="Suruliraj S."/>
            <person name="Warren W."/>
            <person name="Mitreva M."/>
            <person name="Mardis E.R."/>
            <person name="Wilson R.K."/>
        </authorList>
    </citation>
    <scope>NUCLEOTIDE SEQUENCE [LARGE SCALE GENOMIC DNA]</scope>
    <source>
        <strain evidence="1 2">F0055</strain>
    </source>
</reference>
<dbReference type="AlphaFoldDB" id="L1NGR7"/>
<organism evidence="1 2">
    <name type="scientific">Hoylesella saccharolytica F0055</name>
    <dbReference type="NCBI Taxonomy" id="1127699"/>
    <lineage>
        <taxon>Bacteria</taxon>
        <taxon>Pseudomonadati</taxon>
        <taxon>Bacteroidota</taxon>
        <taxon>Bacteroidia</taxon>
        <taxon>Bacteroidales</taxon>
        <taxon>Prevotellaceae</taxon>
        <taxon>Hoylesella</taxon>
    </lineage>
</organism>
<dbReference type="STRING" id="1127699.HMPREF9151_00821"/>
<sequence length="360" mass="39605">MVELWYIAFIRLYSFVIKNNLKLITKFLNCMKKNYFLTVALFLAALSSVQAKELTQFGILTGVLLADEETNEPTVSVTQKRFDVGEEIQISYAHVPEGKKVWVGIYRKYQNVTNAASVKWEYTTGASGTVTFSTADSNEYYAALYLEADDGTNTELSKYAPFLVGSEAKITIDKSQYKVNQPIVVTFATAPALEGDWLGIYRDDITPGADGTTAASWAYVPQGTPNGTLNLCTGEGSATFLPVGRYFIAYFPRGGYFEPFERIYFDVTEETTAITSPNGATSDAIATLGYDAAHGFVCLTAAQDGTLTLFGVDGSKLMKKNLEAGSHEVSVNEISQRLVIAMWKGVTGQRIVRKIHFINK</sequence>
<dbReference type="EMBL" id="AMEP01000055">
    <property type="protein sequence ID" value="EKY02377.1"/>
    <property type="molecule type" value="Genomic_DNA"/>
</dbReference>
<proteinExistence type="predicted"/>
<dbReference type="PATRIC" id="fig|1127699.3.peg.758"/>
<protein>
    <submittedName>
        <fullName evidence="1">Uncharacterized protein</fullName>
    </submittedName>
</protein>
<comment type="caution">
    <text evidence="1">The sequence shown here is derived from an EMBL/GenBank/DDBJ whole genome shotgun (WGS) entry which is preliminary data.</text>
</comment>
<accession>L1NGR7</accession>
<keyword evidence="2" id="KW-1185">Reference proteome</keyword>
<gene>
    <name evidence="1" type="ORF">HMPREF9151_00821</name>
</gene>